<dbReference type="Pfam" id="PF00874">
    <property type="entry name" value="PRD"/>
    <property type="match status" value="2"/>
</dbReference>
<dbReference type="InterPro" id="IPR036650">
    <property type="entry name" value="CAT_RNA-bd_dom_sf"/>
</dbReference>
<dbReference type="InterPro" id="IPR050661">
    <property type="entry name" value="BglG_antiterminators"/>
</dbReference>
<dbReference type="SUPFAM" id="SSF50151">
    <property type="entry name" value="SacY-like RNA-binding domain"/>
    <property type="match status" value="1"/>
</dbReference>
<dbReference type="Proteomes" id="UP000294743">
    <property type="component" value="Unassembled WGS sequence"/>
</dbReference>
<dbReference type="EMBL" id="SODD01000042">
    <property type="protein sequence ID" value="TDW13228.1"/>
    <property type="molecule type" value="Genomic_DNA"/>
</dbReference>
<feature type="domain" description="PRD" evidence="2">
    <location>
        <begin position="166"/>
        <end position="275"/>
    </location>
</feature>
<reference evidence="3 4" key="1">
    <citation type="submission" date="2019-03" db="EMBL/GenBank/DDBJ databases">
        <title>Genomic Encyclopedia of Type Strains, Phase IV (KMG-IV): sequencing the most valuable type-strain genomes for metagenomic binning, comparative biology and taxonomic classification.</title>
        <authorList>
            <person name="Goeker M."/>
        </authorList>
    </citation>
    <scope>NUCLEOTIDE SEQUENCE [LARGE SCALE GENOMIC DNA]</scope>
    <source>
        <strain evidence="3 4">DSM 28867</strain>
    </source>
</reference>
<dbReference type="PANTHER" id="PTHR30185:SF15">
    <property type="entry name" value="CRYPTIC BETA-GLUCOSIDE BGL OPERON ANTITERMINATOR"/>
    <property type="match status" value="1"/>
</dbReference>
<keyword evidence="4" id="KW-1185">Reference proteome</keyword>
<dbReference type="OrthoDB" id="9813552at2"/>
<sequence>MKVIRNINNNVAVCVDDNNHEVIAFGKGIGFQKAPYEVSLDKIDQTYYNLDSHYIALLDELPAEIMEVTTEIVKKGRAYLQVDFNKSFFFTLCDHIHFAVENAKKGLVISNPMVNEIQHLYDNEILLGRWAIKHIEKTMSVKLPESEAGGIALHFINAMQSKKTTTEKDEIEYFVEDVTNIIESEMNLIVDRSDFSYSRFVTHLKYLLKRSKNLDKASSANVAMYEQVFQQYPELAGTVGKIKNYIMNELHIEPSKEELLYLIMHINRLCAKEGL</sequence>
<dbReference type="PANTHER" id="PTHR30185">
    <property type="entry name" value="CRYPTIC BETA-GLUCOSIDE BGL OPERON ANTITERMINATOR"/>
    <property type="match status" value="1"/>
</dbReference>
<proteinExistence type="predicted"/>
<accession>A0A4R7ZAF2</accession>
<dbReference type="InterPro" id="IPR004341">
    <property type="entry name" value="CAT_RNA-bd_dom"/>
</dbReference>
<dbReference type="Pfam" id="PF03123">
    <property type="entry name" value="CAT_RBD"/>
    <property type="match status" value="1"/>
</dbReference>
<dbReference type="AlphaFoldDB" id="A0A4R7ZAF2"/>
<organism evidence="3 4">
    <name type="scientific">Breznakia blatticola</name>
    <dbReference type="NCBI Taxonomy" id="1754012"/>
    <lineage>
        <taxon>Bacteria</taxon>
        <taxon>Bacillati</taxon>
        <taxon>Bacillota</taxon>
        <taxon>Erysipelotrichia</taxon>
        <taxon>Erysipelotrichales</taxon>
        <taxon>Erysipelotrichaceae</taxon>
        <taxon>Breznakia</taxon>
    </lineage>
</organism>
<evidence type="ECO:0000259" key="2">
    <source>
        <dbReference type="PROSITE" id="PS51372"/>
    </source>
</evidence>
<evidence type="ECO:0000256" key="1">
    <source>
        <dbReference type="ARBA" id="ARBA00022737"/>
    </source>
</evidence>
<evidence type="ECO:0000313" key="3">
    <source>
        <dbReference type="EMBL" id="TDW13228.1"/>
    </source>
</evidence>
<dbReference type="GO" id="GO:0006355">
    <property type="term" value="P:regulation of DNA-templated transcription"/>
    <property type="evidence" value="ECO:0007669"/>
    <property type="project" value="InterPro"/>
</dbReference>
<dbReference type="Gene3D" id="2.30.24.10">
    <property type="entry name" value="CAT RNA-binding domain"/>
    <property type="match status" value="1"/>
</dbReference>
<dbReference type="InterPro" id="IPR011608">
    <property type="entry name" value="PRD"/>
</dbReference>
<dbReference type="RefSeq" id="WP_134170831.1">
    <property type="nucleotide sequence ID" value="NZ_SODD01000042.1"/>
</dbReference>
<evidence type="ECO:0000313" key="4">
    <source>
        <dbReference type="Proteomes" id="UP000294743"/>
    </source>
</evidence>
<dbReference type="PROSITE" id="PS51372">
    <property type="entry name" value="PRD_2"/>
    <property type="match status" value="2"/>
</dbReference>
<comment type="caution">
    <text evidence="3">The sequence shown here is derived from an EMBL/GenBank/DDBJ whole genome shotgun (WGS) entry which is preliminary data.</text>
</comment>
<keyword evidence="1" id="KW-0677">Repeat</keyword>
<feature type="domain" description="PRD" evidence="2">
    <location>
        <begin position="60"/>
        <end position="165"/>
    </location>
</feature>
<name>A0A4R7ZAF2_9FIRM</name>
<dbReference type="Gene3D" id="1.10.1790.10">
    <property type="entry name" value="PRD domain"/>
    <property type="match status" value="2"/>
</dbReference>
<dbReference type="SMART" id="SM01061">
    <property type="entry name" value="CAT_RBD"/>
    <property type="match status" value="1"/>
</dbReference>
<dbReference type="SUPFAM" id="SSF63520">
    <property type="entry name" value="PTS-regulatory domain, PRD"/>
    <property type="match status" value="2"/>
</dbReference>
<dbReference type="InterPro" id="IPR036634">
    <property type="entry name" value="PRD_sf"/>
</dbReference>
<protein>
    <submittedName>
        <fullName evidence="3">BglG family transcriptional antiterminator</fullName>
    </submittedName>
</protein>
<gene>
    <name evidence="3" type="ORF">EDD63_1423</name>
</gene>
<dbReference type="GO" id="GO:0003723">
    <property type="term" value="F:RNA binding"/>
    <property type="evidence" value="ECO:0007669"/>
    <property type="project" value="InterPro"/>
</dbReference>